<dbReference type="EMBL" id="ML994736">
    <property type="protein sequence ID" value="KAF2175327.1"/>
    <property type="molecule type" value="Genomic_DNA"/>
</dbReference>
<organism evidence="2 3">
    <name type="scientific">Zopfia rhizophila CBS 207.26</name>
    <dbReference type="NCBI Taxonomy" id="1314779"/>
    <lineage>
        <taxon>Eukaryota</taxon>
        <taxon>Fungi</taxon>
        <taxon>Dikarya</taxon>
        <taxon>Ascomycota</taxon>
        <taxon>Pezizomycotina</taxon>
        <taxon>Dothideomycetes</taxon>
        <taxon>Dothideomycetes incertae sedis</taxon>
        <taxon>Zopfiaceae</taxon>
        <taxon>Zopfia</taxon>
    </lineage>
</organism>
<feature type="compositionally biased region" description="Low complexity" evidence="1">
    <location>
        <begin position="23"/>
        <end position="36"/>
    </location>
</feature>
<dbReference type="AlphaFoldDB" id="A0A6A6D7H5"/>
<evidence type="ECO:0000256" key="1">
    <source>
        <dbReference type="SAM" id="MobiDB-lite"/>
    </source>
</evidence>
<feature type="region of interest" description="Disordered" evidence="1">
    <location>
        <begin position="1"/>
        <end position="47"/>
    </location>
</feature>
<evidence type="ECO:0000313" key="3">
    <source>
        <dbReference type="Proteomes" id="UP000800200"/>
    </source>
</evidence>
<keyword evidence="3" id="KW-1185">Reference proteome</keyword>
<sequence length="224" mass="24508">MPSCTDMAEQVTENDPTPKENVTSAAGTGGDASTDTTKMEHEGDAERNGYVVMKHAIPESIIAETHVDESEFKVSPSGQYKEFKKGAPGQKIVEYFVKNVSKQSLIDLGVSKTNAEKNPITVAFGEYLLDEHEPLVQRRTAGPSSYVYVTIATSERLSPEEGLPEFIPGSHRLQAGTIGEIFNLETDKITLYRGWAVAWTPQLLSKWPRGGGGSYVLLVYPKEA</sequence>
<feature type="compositionally biased region" description="Basic and acidic residues" evidence="1">
    <location>
        <begin position="37"/>
        <end position="47"/>
    </location>
</feature>
<gene>
    <name evidence="2" type="ORF">K469DRAFT_684016</name>
</gene>
<proteinExistence type="predicted"/>
<evidence type="ECO:0000313" key="2">
    <source>
        <dbReference type="EMBL" id="KAF2175327.1"/>
    </source>
</evidence>
<reference evidence="2" key="1">
    <citation type="journal article" date="2020" name="Stud. Mycol.">
        <title>101 Dothideomycetes genomes: a test case for predicting lifestyles and emergence of pathogens.</title>
        <authorList>
            <person name="Haridas S."/>
            <person name="Albert R."/>
            <person name="Binder M."/>
            <person name="Bloem J."/>
            <person name="Labutti K."/>
            <person name="Salamov A."/>
            <person name="Andreopoulos B."/>
            <person name="Baker S."/>
            <person name="Barry K."/>
            <person name="Bills G."/>
            <person name="Bluhm B."/>
            <person name="Cannon C."/>
            <person name="Castanera R."/>
            <person name="Culley D."/>
            <person name="Daum C."/>
            <person name="Ezra D."/>
            <person name="Gonzalez J."/>
            <person name="Henrissat B."/>
            <person name="Kuo A."/>
            <person name="Liang C."/>
            <person name="Lipzen A."/>
            <person name="Lutzoni F."/>
            <person name="Magnuson J."/>
            <person name="Mondo S."/>
            <person name="Nolan M."/>
            <person name="Ohm R."/>
            <person name="Pangilinan J."/>
            <person name="Park H.-J."/>
            <person name="Ramirez L."/>
            <person name="Alfaro M."/>
            <person name="Sun H."/>
            <person name="Tritt A."/>
            <person name="Yoshinaga Y."/>
            <person name="Zwiers L.-H."/>
            <person name="Turgeon B."/>
            <person name="Goodwin S."/>
            <person name="Spatafora J."/>
            <person name="Crous P."/>
            <person name="Grigoriev I."/>
        </authorList>
    </citation>
    <scope>NUCLEOTIDE SEQUENCE</scope>
    <source>
        <strain evidence="2">CBS 207.26</strain>
    </source>
</reference>
<name>A0A6A6D7H5_9PEZI</name>
<accession>A0A6A6D7H5</accession>
<protein>
    <submittedName>
        <fullName evidence="2">Uncharacterized protein</fullName>
    </submittedName>
</protein>
<dbReference type="Proteomes" id="UP000800200">
    <property type="component" value="Unassembled WGS sequence"/>
</dbReference>